<proteinExistence type="predicted"/>
<comment type="caution">
    <text evidence="2">The sequence shown here is derived from an EMBL/GenBank/DDBJ whole genome shotgun (WGS) entry which is preliminary data.</text>
</comment>
<feature type="compositionally biased region" description="Polar residues" evidence="1">
    <location>
        <begin position="64"/>
        <end position="84"/>
    </location>
</feature>
<dbReference type="EMBL" id="BLLK01000064">
    <property type="protein sequence ID" value="GFH59419.1"/>
    <property type="molecule type" value="Genomic_DNA"/>
</dbReference>
<dbReference type="AlphaFoldDB" id="A0AAD3HDP3"/>
<evidence type="ECO:0000313" key="2">
    <source>
        <dbReference type="EMBL" id="GFH59419.1"/>
    </source>
</evidence>
<keyword evidence="3" id="KW-1185">Reference proteome</keyword>
<accession>A0AAD3HDP3</accession>
<evidence type="ECO:0000256" key="1">
    <source>
        <dbReference type="SAM" id="MobiDB-lite"/>
    </source>
</evidence>
<sequence>MPSFPSSSTKDGNQETLLQAINSLVDYAYIDCDKNSRVLVETDFEIIRSTLAEIEDKLKHAKSSKSINDSTPAPSSTSRSLQQESNDKTRTKNVQDVDKDEKDLQQQKSESVNDKIIRTKKRRKLSFPLLSPMVSVEEDEVGSANKMILCFYN</sequence>
<name>A0AAD3HDP3_9STRA</name>
<evidence type="ECO:0000313" key="3">
    <source>
        <dbReference type="Proteomes" id="UP001054902"/>
    </source>
</evidence>
<feature type="compositionally biased region" description="Basic and acidic residues" evidence="1">
    <location>
        <begin position="85"/>
        <end position="115"/>
    </location>
</feature>
<dbReference type="Proteomes" id="UP001054902">
    <property type="component" value="Unassembled WGS sequence"/>
</dbReference>
<protein>
    <submittedName>
        <fullName evidence="2">Uncharacterized protein</fullName>
    </submittedName>
</protein>
<organism evidence="2 3">
    <name type="scientific">Chaetoceros tenuissimus</name>
    <dbReference type="NCBI Taxonomy" id="426638"/>
    <lineage>
        <taxon>Eukaryota</taxon>
        <taxon>Sar</taxon>
        <taxon>Stramenopiles</taxon>
        <taxon>Ochrophyta</taxon>
        <taxon>Bacillariophyta</taxon>
        <taxon>Coscinodiscophyceae</taxon>
        <taxon>Chaetocerotophycidae</taxon>
        <taxon>Chaetocerotales</taxon>
        <taxon>Chaetocerotaceae</taxon>
        <taxon>Chaetoceros</taxon>
    </lineage>
</organism>
<gene>
    <name evidence="2" type="ORF">CTEN210_15895</name>
</gene>
<reference evidence="2 3" key="1">
    <citation type="journal article" date="2021" name="Sci. Rep.">
        <title>The genome of the diatom Chaetoceros tenuissimus carries an ancient integrated fragment of an extant virus.</title>
        <authorList>
            <person name="Hongo Y."/>
            <person name="Kimura K."/>
            <person name="Takaki Y."/>
            <person name="Yoshida Y."/>
            <person name="Baba S."/>
            <person name="Kobayashi G."/>
            <person name="Nagasaki K."/>
            <person name="Hano T."/>
            <person name="Tomaru Y."/>
        </authorList>
    </citation>
    <scope>NUCLEOTIDE SEQUENCE [LARGE SCALE GENOMIC DNA]</scope>
    <source>
        <strain evidence="2 3">NIES-3715</strain>
    </source>
</reference>
<feature type="region of interest" description="Disordered" evidence="1">
    <location>
        <begin position="58"/>
        <end position="115"/>
    </location>
</feature>